<dbReference type="PIRSF" id="PIRSF016184">
    <property type="entry name" value="PhzC_PhzF"/>
    <property type="match status" value="1"/>
</dbReference>
<reference evidence="2 3" key="1">
    <citation type="submission" date="2018-07" db="EMBL/GenBank/DDBJ databases">
        <title>Sequencing the genomes of 1000 actinobacteria strains.</title>
        <authorList>
            <person name="Klenk H.-P."/>
        </authorList>
    </citation>
    <scope>NUCLEOTIDE SEQUENCE [LARGE SCALE GENOMIC DNA]</scope>
    <source>
        <strain evidence="2 3">DSM 14442</strain>
    </source>
</reference>
<name>A0A3D9LDF1_9MICC</name>
<dbReference type="NCBIfam" id="TIGR00654">
    <property type="entry name" value="PhzF_family"/>
    <property type="match status" value="1"/>
</dbReference>
<dbReference type="PANTHER" id="PTHR13774">
    <property type="entry name" value="PHENAZINE BIOSYNTHESIS PROTEIN"/>
    <property type="match status" value="1"/>
</dbReference>
<dbReference type="AlphaFoldDB" id="A0A3D9LDF1"/>
<protein>
    <submittedName>
        <fullName evidence="2">PhzF family phenazine biosynthesis protein</fullName>
    </submittedName>
</protein>
<evidence type="ECO:0000313" key="3">
    <source>
        <dbReference type="Proteomes" id="UP000256727"/>
    </source>
</evidence>
<dbReference type="OrthoDB" id="9788221at2"/>
<dbReference type="EMBL" id="QREH01000001">
    <property type="protein sequence ID" value="REE04451.1"/>
    <property type="molecule type" value="Genomic_DNA"/>
</dbReference>
<dbReference type="InterPro" id="IPR003719">
    <property type="entry name" value="Phenazine_PhzF-like"/>
</dbReference>
<accession>A0A3D9LDF1</accession>
<dbReference type="Gene3D" id="3.10.310.10">
    <property type="entry name" value="Diaminopimelate Epimerase, Chain A, domain 1"/>
    <property type="match status" value="2"/>
</dbReference>
<feature type="active site" evidence="1">
    <location>
        <position position="57"/>
    </location>
</feature>
<evidence type="ECO:0000256" key="1">
    <source>
        <dbReference type="PIRSR" id="PIRSR016184-1"/>
    </source>
</evidence>
<keyword evidence="3" id="KW-1185">Reference proteome</keyword>
<organism evidence="2 3">
    <name type="scientific">Citricoccus muralis</name>
    <dbReference type="NCBI Taxonomy" id="169134"/>
    <lineage>
        <taxon>Bacteria</taxon>
        <taxon>Bacillati</taxon>
        <taxon>Actinomycetota</taxon>
        <taxon>Actinomycetes</taxon>
        <taxon>Micrococcales</taxon>
        <taxon>Micrococcaceae</taxon>
        <taxon>Citricoccus</taxon>
    </lineage>
</organism>
<dbReference type="SUPFAM" id="SSF54506">
    <property type="entry name" value="Diaminopimelate epimerase-like"/>
    <property type="match status" value="1"/>
</dbReference>
<comment type="caution">
    <text evidence="2">The sequence shown here is derived from an EMBL/GenBank/DDBJ whole genome shotgun (WGS) entry which is preliminary data.</text>
</comment>
<dbReference type="GO" id="GO:0016853">
    <property type="term" value="F:isomerase activity"/>
    <property type="evidence" value="ECO:0007669"/>
    <property type="project" value="TreeGrafter"/>
</dbReference>
<proteinExistence type="predicted"/>
<dbReference type="Proteomes" id="UP000256727">
    <property type="component" value="Unassembled WGS sequence"/>
</dbReference>
<evidence type="ECO:0000313" key="2">
    <source>
        <dbReference type="EMBL" id="REE04451.1"/>
    </source>
</evidence>
<dbReference type="RefSeq" id="WP_115932379.1">
    <property type="nucleotide sequence ID" value="NZ_QREH01000001.1"/>
</dbReference>
<dbReference type="GO" id="GO:0005737">
    <property type="term" value="C:cytoplasm"/>
    <property type="evidence" value="ECO:0007669"/>
    <property type="project" value="TreeGrafter"/>
</dbReference>
<gene>
    <name evidence="2" type="ORF">C8E99_2286</name>
</gene>
<dbReference type="Pfam" id="PF02567">
    <property type="entry name" value="PhzC-PhzF"/>
    <property type="match status" value="1"/>
</dbReference>
<dbReference type="PANTHER" id="PTHR13774:SF32">
    <property type="entry name" value="ANTISENSE-ENHANCING SEQUENCE 1"/>
    <property type="match status" value="1"/>
</dbReference>
<sequence length="298" mass="30887">MDQPAAPAPRLTTRPFSQVNVFSAEPLAGNPVAVVHAADGVAEEQMAAFARWTNLSETTFLLTPTDPAADYRLRIFTPGGELPFAGHPTLGSAHAWLVAGGRPATEGRVAQECAAGLITLRLEQGDGRAHDAGRLAFAAPPLARSGPVDPADVDRALTEVGLEQTDLVDAAWVDNGPGWMGLLLTDAEAVLRAASQAGSELKIGLVGPHRSVAAPADVEVRAFVPGLGIPEDPVTGSLNAGLAQWLIGAGRLPARYVAAQGTALARAGRVHVEQDATDPETIWVGGDCVTVLDGTVRM</sequence>